<dbReference type="RefSeq" id="WP_307356095.1">
    <property type="nucleotide sequence ID" value="NZ_BAAACJ010000055.1"/>
</dbReference>
<reference evidence="1 2" key="1">
    <citation type="submission" date="2023-07" db="EMBL/GenBank/DDBJ databases">
        <title>Genomic Encyclopedia of Type Strains, Phase IV (KMG-IV): sequencing the most valuable type-strain genomes for metagenomic binning, comparative biology and taxonomic classification.</title>
        <authorList>
            <person name="Goeker M."/>
        </authorList>
    </citation>
    <scope>NUCLEOTIDE SEQUENCE [LARGE SCALE GENOMIC DNA]</scope>
    <source>
        <strain evidence="1 2">DSM 1400</strain>
    </source>
</reference>
<proteinExistence type="predicted"/>
<keyword evidence="2" id="KW-1185">Reference proteome</keyword>
<organism evidence="1 2">
    <name type="scientific">Hathewaya limosa</name>
    <name type="common">Clostridium limosum</name>
    <dbReference type="NCBI Taxonomy" id="1536"/>
    <lineage>
        <taxon>Bacteria</taxon>
        <taxon>Bacillati</taxon>
        <taxon>Bacillota</taxon>
        <taxon>Clostridia</taxon>
        <taxon>Eubacteriales</taxon>
        <taxon>Clostridiaceae</taxon>
        <taxon>Hathewaya</taxon>
    </lineage>
</organism>
<dbReference type="EMBL" id="JAUSWN010000016">
    <property type="protein sequence ID" value="MDQ0480217.1"/>
    <property type="molecule type" value="Genomic_DNA"/>
</dbReference>
<gene>
    <name evidence="1" type="ORF">QOZ93_001965</name>
</gene>
<evidence type="ECO:0008006" key="3">
    <source>
        <dbReference type="Google" id="ProtNLM"/>
    </source>
</evidence>
<evidence type="ECO:0000313" key="2">
    <source>
        <dbReference type="Proteomes" id="UP001224418"/>
    </source>
</evidence>
<accession>A0ABU0JSZ3</accession>
<comment type="caution">
    <text evidence="1">The sequence shown here is derived from an EMBL/GenBank/DDBJ whole genome shotgun (WGS) entry which is preliminary data.</text>
</comment>
<name>A0ABU0JSZ3_HATLI</name>
<protein>
    <recommendedName>
        <fullName evidence="3">Transporter</fullName>
    </recommendedName>
</protein>
<sequence>MKKSFILEQCRRIEVIHSEESEEAKANNEKWLIVYNEGYKEVINDFKSLLKSTGSNMGIGKNEKQVLKKWLKKVIKQSHSNIAELDKKYNYVNNIEEISEEDKINYNFNFGMDCMAYTLIDILDRKLYVNKLK</sequence>
<dbReference type="Proteomes" id="UP001224418">
    <property type="component" value="Unassembled WGS sequence"/>
</dbReference>
<evidence type="ECO:0000313" key="1">
    <source>
        <dbReference type="EMBL" id="MDQ0480217.1"/>
    </source>
</evidence>